<organism evidence="2 3">
    <name type="scientific">Astyanax mexicanus</name>
    <name type="common">Blind cave fish</name>
    <name type="synonym">Astyanax fasciatus mexicanus</name>
    <dbReference type="NCBI Taxonomy" id="7994"/>
    <lineage>
        <taxon>Eukaryota</taxon>
        <taxon>Metazoa</taxon>
        <taxon>Chordata</taxon>
        <taxon>Craniata</taxon>
        <taxon>Vertebrata</taxon>
        <taxon>Euteleostomi</taxon>
        <taxon>Actinopterygii</taxon>
        <taxon>Neopterygii</taxon>
        <taxon>Teleostei</taxon>
        <taxon>Ostariophysi</taxon>
        <taxon>Characiformes</taxon>
        <taxon>Characoidei</taxon>
        <taxon>Acestrorhamphidae</taxon>
        <taxon>Acestrorhamphinae</taxon>
        <taxon>Astyanax</taxon>
    </lineage>
</organism>
<dbReference type="GO" id="GO:0000171">
    <property type="term" value="F:ribonuclease MRP activity"/>
    <property type="evidence" value="ECO:0007669"/>
    <property type="project" value="TreeGrafter"/>
</dbReference>
<proteinExistence type="predicted"/>
<dbReference type="Pfam" id="PF08584">
    <property type="entry name" value="Ribonuc_P_40"/>
    <property type="match status" value="2"/>
</dbReference>
<accession>A0A8B9GM09</accession>
<dbReference type="AlphaFoldDB" id="A0A8B9GM09"/>
<feature type="transmembrane region" description="Helical" evidence="1">
    <location>
        <begin position="25"/>
        <end position="48"/>
    </location>
</feature>
<dbReference type="PANTHER" id="PTHR15396:SF1">
    <property type="entry name" value="RIBONUCLEASE P PROTEIN SUBUNIT P40"/>
    <property type="match status" value="1"/>
</dbReference>
<sequence length="165" mass="19077">DWSSPFFKLKALVCFYLLSFELRTFVVILCVWFNVILFNLTLSNVFFVSGQLILSLDKDTYEQLGLEGRPSQYSHRKTVRHSNAFTNYKVWWRKDNATGLRYLDEPKLTSWVSLTVHGCADSPVSWGSAEHGFHKGGENFYNFVCFQNQDYWLHMATGAKDACPP</sequence>
<name>A0A8B9GM09_ASTMX</name>
<keyword evidence="1" id="KW-0472">Membrane</keyword>
<dbReference type="Proteomes" id="UP000694621">
    <property type="component" value="Unplaced"/>
</dbReference>
<keyword evidence="1" id="KW-0812">Transmembrane</keyword>
<dbReference type="GO" id="GO:0004526">
    <property type="term" value="F:ribonuclease P activity"/>
    <property type="evidence" value="ECO:0007669"/>
    <property type="project" value="TreeGrafter"/>
</dbReference>
<dbReference type="GO" id="GO:0000172">
    <property type="term" value="C:ribonuclease MRP complex"/>
    <property type="evidence" value="ECO:0007669"/>
    <property type="project" value="TreeGrafter"/>
</dbReference>
<dbReference type="GO" id="GO:0000447">
    <property type="term" value="P:endonucleolytic cleavage in ITS1 to separate SSU-rRNA from 5.8S rRNA and LSU-rRNA from tricistronic rRNA transcript (SSU-rRNA, 5.8S rRNA, LSU-rRNA)"/>
    <property type="evidence" value="ECO:0007669"/>
    <property type="project" value="TreeGrafter"/>
</dbReference>
<evidence type="ECO:0000313" key="3">
    <source>
        <dbReference type="Proteomes" id="UP000694621"/>
    </source>
</evidence>
<dbReference type="PANTHER" id="PTHR15396">
    <property type="entry name" value="RIBONUCLEASE P PROTEIN SUBUNIT P40"/>
    <property type="match status" value="1"/>
</dbReference>
<dbReference type="GO" id="GO:0030681">
    <property type="term" value="C:multimeric ribonuclease P complex"/>
    <property type="evidence" value="ECO:0007669"/>
    <property type="project" value="TreeGrafter"/>
</dbReference>
<evidence type="ECO:0000256" key="1">
    <source>
        <dbReference type="SAM" id="Phobius"/>
    </source>
</evidence>
<evidence type="ECO:0000313" key="2">
    <source>
        <dbReference type="Ensembl" id="ENSAMXP00005000234.1"/>
    </source>
</evidence>
<dbReference type="GO" id="GO:0001682">
    <property type="term" value="P:tRNA 5'-leader removal"/>
    <property type="evidence" value="ECO:0007669"/>
    <property type="project" value="InterPro"/>
</dbReference>
<keyword evidence="1" id="KW-1133">Transmembrane helix</keyword>
<protein>
    <submittedName>
        <fullName evidence="2">Ribonuclease P/MRP 40 subunit</fullName>
    </submittedName>
</protein>
<dbReference type="Ensembl" id="ENSAMXT00005000257.1">
    <property type="protein sequence ID" value="ENSAMXP00005000234.1"/>
    <property type="gene ID" value="ENSAMXG00005000140.1"/>
</dbReference>
<reference evidence="2" key="1">
    <citation type="submission" date="2025-08" db="UniProtKB">
        <authorList>
            <consortium name="Ensembl"/>
        </authorList>
    </citation>
    <scope>IDENTIFICATION</scope>
</reference>
<dbReference type="InterPro" id="IPR013893">
    <property type="entry name" value="RNase_P_Rpp40"/>
</dbReference>